<organism evidence="2 3">
    <name type="scientific">Lepidopterella palustris CBS 459.81</name>
    <dbReference type="NCBI Taxonomy" id="1314670"/>
    <lineage>
        <taxon>Eukaryota</taxon>
        <taxon>Fungi</taxon>
        <taxon>Dikarya</taxon>
        <taxon>Ascomycota</taxon>
        <taxon>Pezizomycotina</taxon>
        <taxon>Dothideomycetes</taxon>
        <taxon>Pleosporomycetidae</taxon>
        <taxon>Mytilinidiales</taxon>
        <taxon>Argynnaceae</taxon>
        <taxon>Lepidopterella</taxon>
    </lineage>
</organism>
<dbReference type="PANTHER" id="PTHR38887:SF1">
    <property type="entry name" value="RAS MODIFICATION PROTEIN ERF4"/>
    <property type="match status" value="1"/>
</dbReference>
<feature type="region of interest" description="Disordered" evidence="1">
    <location>
        <begin position="22"/>
        <end position="63"/>
    </location>
</feature>
<name>A0A8E2JKS4_9PEZI</name>
<dbReference type="OrthoDB" id="3433125at2759"/>
<feature type="region of interest" description="Disordered" evidence="1">
    <location>
        <begin position="385"/>
        <end position="476"/>
    </location>
</feature>
<dbReference type="EMBL" id="KV744806">
    <property type="protein sequence ID" value="OCK86330.1"/>
    <property type="molecule type" value="Genomic_DNA"/>
</dbReference>
<evidence type="ECO:0000313" key="3">
    <source>
        <dbReference type="Proteomes" id="UP000250266"/>
    </source>
</evidence>
<sequence>MSFLVKLVGSGIGLATEVHAHRKEKKALANSPYQSPTITPQTEPSSYMPSNDDSPPQYAELPEDQARELIAKGQAIRVENREEADEEDWQLDEAAEDVDPPAYAEASQQETDNEFERALANLPPPNLSQRLPCAVILPQRRPRSKARGFVRAYAPLLGDCSGIDQTTFIAFLNSFDKASKASPILDVVQLGAGIAGMVPSVTIMITTTIVQVAVGVAKEVQTRKRTNSFLDEMNKKLFTPRGLYCLIMSFKPDASRPVSAGQVNVNDSILKYHSEQGTSKIKNTMQGLRVASGKTYGEIEMPEAAPLVFPALDQVLDADPDGKKPNAFKRGGEFVANYGDRRAQAKYNYENPDSKLTMQPPPKFASRYADPNHPANSGSLVALISGGHIQGPHSQRQQGGGRRNGGGPLGLVGSIVGAVANRGGGDQHGNQYDAQQGRGQYGGQQGGQYGGQHGGQHGGQYGGQQDGQYGYQSAEQEKYEQQQAEMYNQRGGMGMGRGFGRGRGIGGGRGGSRPGLGGQGGLLGTGVGKEYTGLGPIGVVKRIMRQDVLYLMVVNMPTDEEIAESKERLDAYSSRG</sequence>
<dbReference type="Proteomes" id="UP000250266">
    <property type="component" value="Unassembled WGS sequence"/>
</dbReference>
<feature type="compositionally biased region" description="Polar residues" evidence="1">
    <location>
        <begin position="31"/>
        <end position="54"/>
    </location>
</feature>
<feature type="compositionally biased region" description="Gly residues" evidence="1">
    <location>
        <begin position="398"/>
        <end position="410"/>
    </location>
</feature>
<reference evidence="2 3" key="1">
    <citation type="journal article" date="2016" name="Nat. Commun.">
        <title>Ectomycorrhizal ecology is imprinted in the genome of the dominant symbiotic fungus Cenococcum geophilum.</title>
        <authorList>
            <consortium name="DOE Joint Genome Institute"/>
            <person name="Peter M."/>
            <person name="Kohler A."/>
            <person name="Ohm R.A."/>
            <person name="Kuo A."/>
            <person name="Krutzmann J."/>
            <person name="Morin E."/>
            <person name="Arend M."/>
            <person name="Barry K.W."/>
            <person name="Binder M."/>
            <person name="Choi C."/>
            <person name="Clum A."/>
            <person name="Copeland A."/>
            <person name="Grisel N."/>
            <person name="Haridas S."/>
            <person name="Kipfer T."/>
            <person name="LaButti K."/>
            <person name="Lindquist E."/>
            <person name="Lipzen A."/>
            <person name="Maire R."/>
            <person name="Meier B."/>
            <person name="Mihaltcheva S."/>
            <person name="Molinier V."/>
            <person name="Murat C."/>
            <person name="Poggeler S."/>
            <person name="Quandt C.A."/>
            <person name="Sperisen C."/>
            <person name="Tritt A."/>
            <person name="Tisserant E."/>
            <person name="Crous P.W."/>
            <person name="Henrissat B."/>
            <person name="Nehls U."/>
            <person name="Egli S."/>
            <person name="Spatafora J.W."/>
            <person name="Grigoriev I.V."/>
            <person name="Martin F.M."/>
        </authorList>
    </citation>
    <scope>NUCLEOTIDE SEQUENCE [LARGE SCALE GENOMIC DNA]</scope>
    <source>
        <strain evidence="2 3">CBS 459.81</strain>
    </source>
</reference>
<protein>
    <submittedName>
        <fullName evidence="2">Uncharacterized protein</fullName>
    </submittedName>
</protein>
<feature type="compositionally biased region" description="Gly residues" evidence="1">
    <location>
        <begin position="439"/>
        <end position="465"/>
    </location>
</feature>
<proteinExistence type="predicted"/>
<dbReference type="PANTHER" id="PTHR38887">
    <property type="entry name" value="CHROMOSOME 21, WHOLE GENOME SHOTGUN SEQUENCE"/>
    <property type="match status" value="1"/>
</dbReference>
<evidence type="ECO:0000256" key="1">
    <source>
        <dbReference type="SAM" id="MobiDB-lite"/>
    </source>
</evidence>
<accession>A0A8E2JKS4</accession>
<dbReference type="InterPro" id="IPR053221">
    <property type="entry name" value="Burnettramic_acid_biosynth"/>
</dbReference>
<keyword evidence="3" id="KW-1185">Reference proteome</keyword>
<dbReference type="AlphaFoldDB" id="A0A8E2JKS4"/>
<gene>
    <name evidence="2" type="ORF">K432DRAFT_421081</name>
</gene>
<evidence type="ECO:0000313" key="2">
    <source>
        <dbReference type="EMBL" id="OCK86330.1"/>
    </source>
</evidence>